<evidence type="ECO:0000259" key="1">
    <source>
        <dbReference type="PROSITE" id="PS50206"/>
    </source>
</evidence>
<dbReference type="InterPro" id="IPR022111">
    <property type="entry name" value="Rhodanese_C"/>
</dbReference>
<evidence type="ECO:0000313" key="3">
    <source>
        <dbReference type="Proteomes" id="UP000177941"/>
    </source>
</evidence>
<dbReference type="AlphaFoldDB" id="A0A1G1X896"/>
<gene>
    <name evidence="2" type="ORF">A3E36_03660</name>
</gene>
<dbReference type="Pfam" id="PF17773">
    <property type="entry name" value="UPF0176_N"/>
    <property type="match status" value="1"/>
</dbReference>
<dbReference type="InterPro" id="IPR036873">
    <property type="entry name" value="Rhodanese-like_dom_sf"/>
</dbReference>
<dbReference type="InterPro" id="IPR001763">
    <property type="entry name" value="Rhodanese-like_dom"/>
</dbReference>
<proteinExistence type="predicted"/>
<evidence type="ECO:0000313" key="2">
    <source>
        <dbReference type="EMBL" id="OGY35820.1"/>
    </source>
</evidence>
<dbReference type="CDD" id="cd01518">
    <property type="entry name" value="RHOD_YceA"/>
    <property type="match status" value="1"/>
</dbReference>
<dbReference type="PANTHER" id="PTHR43268">
    <property type="entry name" value="THIOSULFATE SULFURTRANSFERASE/RHODANESE-LIKE DOMAIN-CONTAINING PROTEIN 2"/>
    <property type="match status" value="1"/>
</dbReference>
<dbReference type="SMART" id="SM00450">
    <property type="entry name" value="RHOD"/>
    <property type="match status" value="1"/>
</dbReference>
<feature type="domain" description="Rhodanese" evidence="1">
    <location>
        <begin position="117"/>
        <end position="210"/>
    </location>
</feature>
<comment type="caution">
    <text evidence="2">The sequence shown here is derived from an EMBL/GenBank/DDBJ whole genome shotgun (WGS) entry which is preliminary data.</text>
</comment>
<dbReference type="PROSITE" id="PS50206">
    <property type="entry name" value="RHODANESE_3"/>
    <property type="match status" value="1"/>
</dbReference>
<accession>A0A1G1X896</accession>
<organism evidence="2 3">
    <name type="scientific">Candidatus Andersenbacteria bacterium RIFCSPHIGHO2_12_FULL_45_11b</name>
    <dbReference type="NCBI Taxonomy" id="1797282"/>
    <lineage>
        <taxon>Bacteria</taxon>
        <taxon>Candidatus Anderseniibacteriota</taxon>
    </lineage>
</organism>
<dbReference type="EMBL" id="MHHS01000045">
    <property type="protein sequence ID" value="OGY35820.1"/>
    <property type="molecule type" value="Genomic_DNA"/>
</dbReference>
<dbReference type="SUPFAM" id="SSF52821">
    <property type="entry name" value="Rhodanese/Cell cycle control phosphatase"/>
    <property type="match status" value="1"/>
</dbReference>
<protein>
    <recommendedName>
        <fullName evidence="1">Rhodanese domain-containing protein</fullName>
    </recommendedName>
</protein>
<reference evidence="2 3" key="1">
    <citation type="journal article" date="2016" name="Nat. Commun.">
        <title>Thousands of microbial genomes shed light on interconnected biogeochemical processes in an aquifer system.</title>
        <authorList>
            <person name="Anantharaman K."/>
            <person name="Brown C.T."/>
            <person name="Hug L.A."/>
            <person name="Sharon I."/>
            <person name="Castelle C.J."/>
            <person name="Probst A.J."/>
            <person name="Thomas B.C."/>
            <person name="Singh A."/>
            <person name="Wilkins M.J."/>
            <person name="Karaoz U."/>
            <person name="Brodie E.L."/>
            <person name="Williams K.H."/>
            <person name="Hubbard S.S."/>
            <person name="Banfield J.F."/>
        </authorList>
    </citation>
    <scope>NUCLEOTIDE SEQUENCE [LARGE SCALE GENOMIC DNA]</scope>
</reference>
<name>A0A1G1X896_9BACT</name>
<dbReference type="InterPro" id="IPR040503">
    <property type="entry name" value="TRHO_N"/>
</dbReference>
<dbReference type="Gene3D" id="3.40.250.10">
    <property type="entry name" value="Rhodanese-like domain"/>
    <property type="match status" value="1"/>
</dbReference>
<dbReference type="Pfam" id="PF12368">
    <property type="entry name" value="Rhodanese_C"/>
    <property type="match status" value="1"/>
</dbReference>
<dbReference type="Proteomes" id="UP000177941">
    <property type="component" value="Unassembled WGS sequence"/>
</dbReference>
<sequence>MTQWYIFHDLTDQEVLDIQKNLREIGAQHDMNGLILLASEGCNGTVAGTAEAIETIRAYLTEQFAAISFQDWTSDVRPFKRFKVDIRKEIVALKHEGILPSGNSKHISPKQFHEMIQREDVTVLDTRNAYETNIGTFENAIDPKLNSFHEFPNYVEQSNIPKDKPVLMYCTSGIRCEKASEEMAHQGYKEIYQLDGGITNYLKEYPEGKWNGECFVFDHRVALDSALLPSKRYSLCPKCGNPGDVKTACTACNAQCKLCADCLKQAPPACSKRCRHELTQNAFDKSGK</sequence>
<dbReference type="Gene3D" id="3.30.70.100">
    <property type="match status" value="1"/>
</dbReference>
<dbReference type="InterPro" id="IPR020936">
    <property type="entry name" value="TrhO"/>
</dbReference>
<dbReference type="Pfam" id="PF00581">
    <property type="entry name" value="Rhodanese"/>
    <property type="match status" value="1"/>
</dbReference>
<dbReference type="PANTHER" id="PTHR43268:SF6">
    <property type="entry name" value="THIOSULFATE SULFURTRANSFERASE_RHODANESE-LIKE DOMAIN-CONTAINING PROTEIN 2"/>
    <property type="match status" value="1"/>
</dbReference>